<dbReference type="SUPFAM" id="SSF88659">
    <property type="entry name" value="Sigma3 and sigma4 domains of RNA polymerase sigma factors"/>
    <property type="match status" value="1"/>
</dbReference>
<dbReference type="InterPro" id="IPR036388">
    <property type="entry name" value="WH-like_DNA-bd_sf"/>
</dbReference>
<dbReference type="InterPro" id="IPR013324">
    <property type="entry name" value="RNA_pol_sigma_r3/r4-like"/>
</dbReference>
<protein>
    <submittedName>
        <fullName evidence="6">Sigma-70 family RNA polymerase sigma factor</fullName>
    </submittedName>
</protein>
<dbReference type="Proteomes" id="UP001202243">
    <property type="component" value="Unassembled WGS sequence"/>
</dbReference>
<evidence type="ECO:0000256" key="4">
    <source>
        <dbReference type="ARBA" id="ARBA00023163"/>
    </source>
</evidence>
<proteinExistence type="inferred from homology"/>
<feature type="domain" description="RNA polymerase sigma factor 70 region 4 type 2" evidence="5">
    <location>
        <begin position="163"/>
        <end position="214"/>
    </location>
</feature>
<evidence type="ECO:0000313" key="7">
    <source>
        <dbReference type="Proteomes" id="UP001202243"/>
    </source>
</evidence>
<dbReference type="SUPFAM" id="SSF88946">
    <property type="entry name" value="Sigma2 domain of RNA polymerase sigma factors"/>
    <property type="match status" value="1"/>
</dbReference>
<sequence>MMAGMANVAAALPLRAAGHAGMAWCRPAIRPRLQAANDVAPLPIPAPAQGARLQAVLEGNYAGLHRRLARHLGCAELASDSLHDAWLRLGALAAGDGAALAHSPVAYVFRVACNAAMDSLRRNRAWLYADEGGDDGAAGLVDFLADTAAGPERLAELQADVRRLAQAVDLLPRRHRQVLEALRVDELTRQEVAERHDMSLRNVDTALRQALDHCARHTGYAAQGGVGTTRRGLRLNVRSPDCCFGPAIR</sequence>
<accession>A0ABT0WMS8</accession>
<dbReference type="PANTHER" id="PTHR43133:SF63">
    <property type="entry name" value="RNA POLYMERASE SIGMA FACTOR FECI-RELATED"/>
    <property type="match status" value="1"/>
</dbReference>
<dbReference type="NCBIfam" id="TIGR02937">
    <property type="entry name" value="sigma70-ECF"/>
    <property type="match status" value="1"/>
</dbReference>
<dbReference type="EMBL" id="JAMQGR010000001">
    <property type="protein sequence ID" value="MCM2565183.1"/>
    <property type="molecule type" value="Genomic_DNA"/>
</dbReference>
<dbReference type="Gene3D" id="1.10.10.10">
    <property type="entry name" value="Winged helix-like DNA-binding domain superfamily/Winged helix DNA-binding domain"/>
    <property type="match status" value="1"/>
</dbReference>
<dbReference type="InterPro" id="IPR013249">
    <property type="entry name" value="RNA_pol_sigma70_r4_t2"/>
</dbReference>
<comment type="caution">
    <text evidence="6">The sequence shown here is derived from an EMBL/GenBank/DDBJ whole genome shotgun (WGS) entry which is preliminary data.</text>
</comment>
<evidence type="ECO:0000313" key="6">
    <source>
        <dbReference type="EMBL" id="MCM2565183.1"/>
    </source>
</evidence>
<evidence type="ECO:0000256" key="2">
    <source>
        <dbReference type="ARBA" id="ARBA00023015"/>
    </source>
</evidence>
<evidence type="ECO:0000256" key="1">
    <source>
        <dbReference type="ARBA" id="ARBA00010641"/>
    </source>
</evidence>
<dbReference type="Pfam" id="PF08281">
    <property type="entry name" value="Sigma70_r4_2"/>
    <property type="match status" value="1"/>
</dbReference>
<dbReference type="PANTHER" id="PTHR43133">
    <property type="entry name" value="RNA POLYMERASE ECF-TYPE SIGMA FACTO"/>
    <property type="match status" value="1"/>
</dbReference>
<comment type="similarity">
    <text evidence="1">Belongs to the sigma-70 factor family. ECF subfamily.</text>
</comment>
<dbReference type="Gene3D" id="1.10.1740.10">
    <property type="match status" value="1"/>
</dbReference>
<dbReference type="RefSeq" id="WP_251349037.1">
    <property type="nucleotide sequence ID" value="NZ_JAMQGR010000001.1"/>
</dbReference>
<keyword evidence="2" id="KW-0805">Transcription regulation</keyword>
<organism evidence="6 7">
    <name type="scientific">Janthinobacterium kumbetense</name>
    <dbReference type="NCBI Taxonomy" id="2950280"/>
    <lineage>
        <taxon>Bacteria</taxon>
        <taxon>Pseudomonadati</taxon>
        <taxon>Pseudomonadota</taxon>
        <taxon>Betaproteobacteria</taxon>
        <taxon>Burkholderiales</taxon>
        <taxon>Oxalobacteraceae</taxon>
        <taxon>Janthinobacterium</taxon>
    </lineage>
</organism>
<dbReference type="InterPro" id="IPR013325">
    <property type="entry name" value="RNA_pol_sigma_r2"/>
</dbReference>
<keyword evidence="7" id="KW-1185">Reference proteome</keyword>
<keyword evidence="3" id="KW-0731">Sigma factor</keyword>
<keyword evidence="4" id="KW-0804">Transcription</keyword>
<evidence type="ECO:0000256" key="3">
    <source>
        <dbReference type="ARBA" id="ARBA00023082"/>
    </source>
</evidence>
<evidence type="ECO:0000259" key="5">
    <source>
        <dbReference type="Pfam" id="PF08281"/>
    </source>
</evidence>
<gene>
    <name evidence="6" type="ORF">NCG91_06200</name>
</gene>
<dbReference type="InterPro" id="IPR039425">
    <property type="entry name" value="RNA_pol_sigma-70-like"/>
</dbReference>
<name>A0ABT0WMS8_9BURK</name>
<reference evidence="6 7" key="1">
    <citation type="submission" date="2022-06" db="EMBL/GenBank/DDBJ databases">
        <title>Janthinobacterium kumbetensis sp. nov., isolated from spring water in Turkey.</title>
        <authorList>
            <person name="Inan Bektas K."/>
            <person name="Belduz A.A."/>
            <person name="Canakci S."/>
            <person name="Nalcaoglu A."/>
            <person name="Ceylan E."/>
            <person name="Kati H."/>
        </authorList>
    </citation>
    <scope>NUCLEOTIDE SEQUENCE [LARGE SCALE GENOMIC DNA]</scope>
    <source>
        <strain evidence="6 7">GK</strain>
    </source>
</reference>
<dbReference type="InterPro" id="IPR014284">
    <property type="entry name" value="RNA_pol_sigma-70_dom"/>
</dbReference>